<evidence type="ECO:0000313" key="4">
    <source>
        <dbReference type="EMBL" id="BCJ93266.1"/>
    </source>
</evidence>
<dbReference type="CDD" id="cd03316">
    <property type="entry name" value="MR_like"/>
    <property type="match status" value="1"/>
</dbReference>
<organism evidence="4 5">
    <name type="scientific">Anaerocolumna cellulosilytica</name>
    <dbReference type="NCBI Taxonomy" id="433286"/>
    <lineage>
        <taxon>Bacteria</taxon>
        <taxon>Bacillati</taxon>
        <taxon>Bacillota</taxon>
        <taxon>Clostridia</taxon>
        <taxon>Lachnospirales</taxon>
        <taxon>Lachnospiraceae</taxon>
        <taxon>Anaerocolumna</taxon>
    </lineage>
</organism>
<dbReference type="InterPro" id="IPR013341">
    <property type="entry name" value="Mandelate_racemase_N_dom"/>
</dbReference>
<evidence type="ECO:0000313" key="5">
    <source>
        <dbReference type="Proteomes" id="UP000515561"/>
    </source>
</evidence>
<keyword evidence="3" id="KW-0460">Magnesium</keyword>
<dbReference type="SMART" id="SM00922">
    <property type="entry name" value="MR_MLE"/>
    <property type="match status" value="1"/>
</dbReference>
<dbReference type="Gene3D" id="3.20.20.120">
    <property type="entry name" value="Enolase-like C-terminal domain"/>
    <property type="match status" value="1"/>
</dbReference>
<dbReference type="SUPFAM" id="SSF51604">
    <property type="entry name" value="Enolase C-terminal domain-like"/>
    <property type="match status" value="1"/>
</dbReference>
<dbReference type="PANTHER" id="PTHR13794">
    <property type="entry name" value="ENOLASE SUPERFAMILY, MANDELATE RACEMASE"/>
    <property type="match status" value="1"/>
</dbReference>
<dbReference type="GO" id="GO:0000287">
    <property type="term" value="F:magnesium ion binding"/>
    <property type="evidence" value="ECO:0007669"/>
    <property type="project" value="TreeGrafter"/>
</dbReference>
<name>A0A6S6QUB3_9FIRM</name>
<accession>A0A6S6QUB3</accession>
<dbReference type="RefSeq" id="WP_184090161.1">
    <property type="nucleotide sequence ID" value="NZ_AP023367.1"/>
</dbReference>
<gene>
    <name evidence="4" type="ORF">acsn021_08350</name>
</gene>
<dbReference type="PANTHER" id="PTHR13794:SF58">
    <property type="entry name" value="MITOCHONDRIAL ENOLASE SUPERFAMILY MEMBER 1"/>
    <property type="match status" value="1"/>
</dbReference>
<keyword evidence="2" id="KW-0479">Metal-binding</keyword>
<dbReference type="SFLD" id="SFLDS00001">
    <property type="entry name" value="Enolase"/>
    <property type="match status" value="1"/>
</dbReference>
<dbReference type="SUPFAM" id="SSF54826">
    <property type="entry name" value="Enolase N-terminal domain-like"/>
    <property type="match status" value="1"/>
</dbReference>
<reference evidence="4 5" key="1">
    <citation type="journal article" date="2016" name="Int. J. Syst. Evol. Microbiol.">
        <title>Descriptions of Anaerotaenia torta gen. nov., sp. nov. and Anaerocolumna cellulosilytica gen. nov., sp. nov. isolated from a methanogenic reactor of cattle waste.</title>
        <authorList>
            <person name="Uek A."/>
            <person name="Ohtaki Y."/>
            <person name="Kaku N."/>
            <person name="Ueki K."/>
        </authorList>
    </citation>
    <scope>NUCLEOTIDE SEQUENCE [LARGE SCALE GENOMIC DNA]</scope>
    <source>
        <strain evidence="4 5">SN021</strain>
    </source>
</reference>
<dbReference type="KEGG" id="acel:acsn021_08350"/>
<dbReference type="InterPro" id="IPR013342">
    <property type="entry name" value="Mandelate_racemase_C"/>
</dbReference>
<keyword evidence="5" id="KW-1185">Reference proteome</keyword>
<dbReference type="InterPro" id="IPR029017">
    <property type="entry name" value="Enolase-like_N"/>
</dbReference>
<evidence type="ECO:0000256" key="3">
    <source>
        <dbReference type="ARBA" id="ARBA00022842"/>
    </source>
</evidence>
<evidence type="ECO:0000256" key="2">
    <source>
        <dbReference type="ARBA" id="ARBA00022723"/>
    </source>
</evidence>
<dbReference type="AlphaFoldDB" id="A0A6S6QUB3"/>
<dbReference type="SFLD" id="SFLDG00179">
    <property type="entry name" value="mandelate_racemase"/>
    <property type="match status" value="1"/>
</dbReference>
<proteinExistence type="predicted"/>
<dbReference type="Pfam" id="PF02746">
    <property type="entry name" value="MR_MLE_N"/>
    <property type="match status" value="1"/>
</dbReference>
<sequence>MNKIKDIKLYQAVSKVSQPIADATHEISQIKFYIVEVFTEEGVRGQGYLLSFHYSPKAIEGALADIKNFVLEREFCVHETVRLKEEYEKECEYFGNTGLLRWAQAAVNVAMWDAWGKILKQPIYKIFGSNGKKIPVYGSGGWLSYTDEELVHEVTGYKQRGFGAVKIKVGSSDMERDLERLRKVREAVGKDMKIMMDANQGLDVPRAIQLSLHAQSIGINWFEEPISNQDFKGYETIRSKTGISLAMGEREFDETALKSLIEKNALDLWQPDLLRLGGVEVWRKTAALAAAYQIPCLPHYYKDYDVPLLATIEKPYGAESFDWIDAIIDNPMKIVDGYAILREEPGWGITFKEEFLESIES</sequence>
<dbReference type="Pfam" id="PF13378">
    <property type="entry name" value="MR_MLE_C"/>
    <property type="match status" value="1"/>
</dbReference>
<evidence type="ECO:0000256" key="1">
    <source>
        <dbReference type="ARBA" id="ARBA00001946"/>
    </source>
</evidence>
<dbReference type="InterPro" id="IPR036849">
    <property type="entry name" value="Enolase-like_C_sf"/>
</dbReference>
<dbReference type="GO" id="GO:0016052">
    <property type="term" value="P:carbohydrate catabolic process"/>
    <property type="evidence" value="ECO:0007669"/>
    <property type="project" value="TreeGrafter"/>
</dbReference>
<dbReference type="Gene3D" id="3.30.390.10">
    <property type="entry name" value="Enolase-like, N-terminal domain"/>
    <property type="match status" value="1"/>
</dbReference>
<protein>
    <submittedName>
        <fullName evidence="4">Uroporphyrinogen decarboxylase</fullName>
    </submittedName>
</protein>
<dbReference type="InterPro" id="IPR029065">
    <property type="entry name" value="Enolase_C-like"/>
</dbReference>
<comment type="cofactor">
    <cofactor evidence="1">
        <name>Mg(2+)</name>
        <dbReference type="ChEBI" id="CHEBI:18420"/>
    </cofactor>
</comment>
<dbReference type="GO" id="GO:0016836">
    <property type="term" value="F:hydro-lyase activity"/>
    <property type="evidence" value="ECO:0007669"/>
    <property type="project" value="TreeGrafter"/>
</dbReference>
<dbReference type="EMBL" id="AP023367">
    <property type="protein sequence ID" value="BCJ93266.1"/>
    <property type="molecule type" value="Genomic_DNA"/>
</dbReference>
<dbReference type="InterPro" id="IPR046945">
    <property type="entry name" value="RHMD-like"/>
</dbReference>
<dbReference type="Proteomes" id="UP000515561">
    <property type="component" value="Chromosome"/>
</dbReference>